<dbReference type="SUPFAM" id="SSF55154">
    <property type="entry name" value="CYTH-like phosphatases"/>
    <property type="match status" value="1"/>
</dbReference>
<dbReference type="InterPro" id="IPR023577">
    <property type="entry name" value="CYTH_domain"/>
</dbReference>
<sequence length="176" mass="19623">MPIEHEGKILDIDPAAVERTILDKGGQKLGEKLMRRYVYDIVPGDMSKWIRLRDTGKETTLTVKEIKSDAIDGTHETEVVVNSFEETNVLLGILGFTAKSYQENKRVSFLLDGAEIEIDSWPRIPTYLEIEAGSAEEVIRIAGVLGYGADDLTGENTIKVYGRYGIDLSAISELRF</sequence>
<evidence type="ECO:0000313" key="3">
    <source>
        <dbReference type="Proteomes" id="UP001139493"/>
    </source>
</evidence>
<proteinExistence type="predicted"/>
<gene>
    <name evidence="2" type="ORF">APR03_004639</name>
</gene>
<dbReference type="InterPro" id="IPR033469">
    <property type="entry name" value="CYTH-like_dom_sf"/>
</dbReference>
<evidence type="ECO:0000259" key="1">
    <source>
        <dbReference type="Pfam" id="PF01928"/>
    </source>
</evidence>
<keyword evidence="3" id="KW-1185">Reference proteome</keyword>
<protein>
    <submittedName>
        <fullName evidence="2">Adenylate cyclase, class 2</fullName>
    </submittedName>
</protein>
<dbReference type="Pfam" id="PF01928">
    <property type="entry name" value="CYTH"/>
    <property type="match status" value="1"/>
</dbReference>
<dbReference type="Gene3D" id="2.40.320.10">
    <property type="entry name" value="Hypothetical Protein Pfu-838710-001"/>
    <property type="match status" value="1"/>
</dbReference>
<reference evidence="2" key="1">
    <citation type="submission" date="2022-06" db="EMBL/GenBank/DDBJ databases">
        <title>Genomic Encyclopedia of Archaeal and Bacterial Type Strains, Phase II (KMG-II): from individual species to whole genera.</title>
        <authorList>
            <person name="Goeker M."/>
        </authorList>
    </citation>
    <scope>NUCLEOTIDE SEQUENCE</scope>
    <source>
        <strain evidence="2">DSM 26652</strain>
    </source>
</reference>
<comment type="caution">
    <text evidence="2">The sequence shown here is derived from an EMBL/GenBank/DDBJ whole genome shotgun (WGS) entry which is preliminary data.</text>
</comment>
<dbReference type="AlphaFoldDB" id="A0A9X2GDN0"/>
<feature type="domain" description="CYTH" evidence="1">
    <location>
        <begin position="21"/>
        <end position="136"/>
    </location>
</feature>
<dbReference type="Proteomes" id="UP001139493">
    <property type="component" value="Unassembled WGS sequence"/>
</dbReference>
<name>A0A9X2GDN0_9MICO</name>
<dbReference type="RefSeq" id="WP_253839668.1">
    <property type="nucleotide sequence ID" value="NZ_JAMTCS010000017.1"/>
</dbReference>
<organism evidence="2 3">
    <name type="scientific">Promicromonospora thailandica</name>
    <dbReference type="NCBI Taxonomy" id="765201"/>
    <lineage>
        <taxon>Bacteria</taxon>
        <taxon>Bacillati</taxon>
        <taxon>Actinomycetota</taxon>
        <taxon>Actinomycetes</taxon>
        <taxon>Micrococcales</taxon>
        <taxon>Promicromonosporaceae</taxon>
        <taxon>Promicromonospora</taxon>
    </lineage>
</organism>
<accession>A0A9X2GDN0</accession>
<evidence type="ECO:0000313" key="2">
    <source>
        <dbReference type="EMBL" id="MCP2267266.1"/>
    </source>
</evidence>
<dbReference type="EMBL" id="JAMTCS010000017">
    <property type="protein sequence ID" value="MCP2267266.1"/>
    <property type="molecule type" value="Genomic_DNA"/>
</dbReference>